<evidence type="ECO:0000259" key="4">
    <source>
        <dbReference type="Pfam" id="PF00171"/>
    </source>
</evidence>
<organism evidence="5 6">
    <name type="scientific">Candidatus Rothia avicola</name>
    <dbReference type="NCBI Taxonomy" id="2840478"/>
    <lineage>
        <taxon>Bacteria</taxon>
        <taxon>Bacillati</taxon>
        <taxon>Actinomycetota</taxon>
        <taxon>Actinomycetes</taxon>
        <taxon>Micrococcales</taxon>
        <taxon>Micrococcaceae</taxon>
        <taxon>Rothia</taxon>
    </lineage>
</organism>
<accession>A0A9D1ZTJ4</accession>
<evidence type="ECO:0000256" key="1">
    <source>
        <dbReference type="ARBA" id="ARBA00013048"/>
    </source>
</evidence>
<comment type="caution">
    <text evidence="5">The sequence shown here is derived from an EMBL/GenBank/DDBJ whole genome shotgun (WGS) entry which is preliminary data.</text>
</comment>
<dbReference type="EMBL" id="DXCN01000048">
    <property type="protein sequence ID" value="HIY95233.1"/>
    <property type="molecule type" value="Genomic_DNA"/>
</dbReference>
<reference evidence="5" key="2">
    <citation type="submission" date="2021-04" db="EMBL/GenBank/DDBJ databases">
        <authorList>
            <person name="Gilroy R."/>
        </authorList>
    </citation>
    <scope>NUCLEOTIDE SEQUENCE</scope>
    <source>
        <strain evidence="5">ChiHjej12B11-9195</strain>
    </source>
</reference>
<dbReference type="CDD" id="cd07085">
    <property type="entry name" value="ALDH_F6_MMSDH"/>
    <property type="match status" value="1"/>
</dbReference>
<reference evidence="5" key="1">
    <citation type="journal article" date="2021" name="PeerJ">
        <title>Extensive microbial diversity within the chicken gut microbiome revealed by metagenomics and culture.</title>
        <authorList>
            <person name="Gilroy R."/>
            <person name="Ravi A."/>
            <person name="Getino M."/>
            <person name="Pursley I."/>
            <person name="Horton D.L."/>
            <person name="Alikhan N.F."/>
            <person name="Baker D."/>
            <person name="Gharbi K."/>
            <person name="Hall N."/>
            <person name="Watson M."/>
            <person name="Adriaenssens E.M."/>
            <person name="Foster-Nyarko E."/>
            <person name="Jarju S."/>
            <person name="Secka A."/>
            <person name="Antonio M."/>
            <person name="Oren A."/>
            <person name="Chaudhuri R.R."/>
            <person name="La Ragione R."/>
            <person name="Hildebrand F."/>
            <person name="Pallen M.J."/>
        </authorList>
    </citation>
    <scope>NUCLEOTIDE SEQUENCE</scope>
    <source>
        <strain evidence="5">ChiHjej12B11-9195</strain>
    </source>
</reference>
<dbReference type="InterPro" id="IPR010061">
    <property type="entry name" value="MeMal-semiAld_DH"/>
</dbReference>
<dbReference type="InterPro" id="IPR016161">
    <property type="entry name" value="Ald_DH/histidinol_DH"/>
</dbReference>
<dbReference type="Gene3D" id="3.40.605.10">
    <property type="entry name" value="Aldehyde Dehydrogenase, Chain A, domain 1"/>
    <property type="match status" value="1"/>
</dbReference>
<evidence type="ECO:0000313" key="5">
    <source>
        <dbReference type="EMBL" id="HIY95233.1"/>
    </source>
</evidence>
<dbReference type="InterPro" id="IPR016163">
    <property type="entry name" value="Ald_DH_C"/>
</dbReference>
<dbReference type="GO" id="GO:0006210">
    <property type="term" value="P:thymine catabolic process"/>
    <property type="evidence" value="ECO:0007669"/>
    <property type="project" value="TreeGrafter"/>
</dbReference>
<dbReference type="SUPFAM" id="SSF53720">
    <property type="entry name" value="ALDH-like"/>
    <property type="match status" value="1"/>
</dbReference>
<evidence type="ECO:0000313" key="6">
    <source>
        <dbReference type="Proteomes" id="UP000824134"/>
    </source>
</evidence>
<dbReference type="Proteomes" id="UP000824134">
    <property type="component" value="Unassembled WGS sequence"/>
</dbReference>
<dbReference type="InterPro" id="IPR016162">
    <property type="entry name" value="Ald_DH_N"/>
</dbReference>
<dbReference type="AlphaFoldDB" id="A0A9D1ZTJ4"/>
<sequence>MKPTLTGRPSSAPSSKDLAGVRYLPLRLTLSTPYFIYQISTKENSVTYEVQHFINGVEVASAGTERQDIFNPATGETIGSLHLGGATELEAAVAAAKTASETWRELSLAKRTSILFKFRELLVANTDELAELVVREHGKVLSDAKGEIARGQEIVEYACGITNLISGAYTPQAATGIDAFSIRQPLGIVAGITPFNFPVMIQLWMAPIAIAAGNTFILKPSERDPGAANFIAKLWKEAGLPDGVFNVLHGGKEMVDGLLNHKDIDGVSFVGSTPIAQYVHETATKNGKRVQALGGAKNHALIMPDANMDVVADHLTAAAFGAAGQRCMAISVAVAVGEAADIVVERVAAKAREVKVANGMDAGADMGPLITPASRDRVKRIITEAEADGAAIVVDGRDILVEDHENGYFVGPTLIDNVKREMSAYAEEIFGPVLVVVRVDSLEEGIEVINSNPFGNGTCIFTDSGYAARKFTRDIKVGMVGVNVPLPVPLANHSFGGWNDSLFGEHHIYGEDGLRFYTRNKAVTQRFPERKDLSATSFNFESRN</sequence>
<feature type="domain" description="Aldehyde dehydrogenase" evidence="4">
    <location>
        <begin position="62"/>
        <end position="523"/>
    </location>
</feature>
<dbReference type="FunFam" id="3.40.309.10:FF:000002">
    <property type="entry name" value="Methylmalonate-semialdehyde dehydrogenase (Acylating)"/>
    <property type="match status" value="1"/>
</dbReference>
<dbReference type="PANTHER" id="PTHR43866:SF4">
    <property type="entry name" value="MALONATE-SEMIALDEHYDE DEHYDROGENASE"/>
    <property type="match status" value="1"/>
</dbReference>
<gene>
    <name evidence="5" type="ORF">H9821_06175</name>
</gene>
<evidence type="ECO:0000256" key="3">
    <source>
        <dbReference type="ARBA" id="ARBA00023027"/>
    </source>
</evidence>
<name>A0A9D1ZTJ4_9MICC</name>
<dbReference type="PROSITE" id="PS00070">
    <property type="entry name" value="ALDEHYDE_DEHYDR_CYS"/>
    <property type="match status" value="1"/>
</dbReference>
<dbReference type="GO" id="GO:0004491">
    <property type="term" value="F:methylmalonate-semialdehyde dehydrogenase (acylating, NAD) activity"/>
    <property type="evidence" value="ECO:0007669"/>
    <property type="project" value="UniProtKB-EC"/>
</dbReference>
<dbReference type="GO" id="GO:0006574">
    <property type="term" value="P:L-valine catabolic process"/>
    <property type="evidence" value="ECO:0007669"/>
    <property type="project" value="TreeGrafter"/>
</dbReference>
<proteinExistence type="predicted"/>
<keyword evidence="3" id="KW-0520">NAD</keyword>
<dbReference type="Gene3D" id="3.40.309.10">
    <property type="entry name" value="Aldehyde Dehydrogenase, Chain A, domain 2"/>
    <property type="match status" value="1"/>
</dbReference>
<dbReference type="InterPro" id="IPR016160">
    <property type="entry name" value="Ald_DH_CS_CYS"/>
</dbReference>
<dbReference type="NCBIfam" id="TIGR01722">
    <property type="entry name" value="MMSDH"/>
    <property type="match status" value="1"/>
</dbReference>
<dbReference type="Pfam" id="PF00171">
    <property type="entry name" value="Aldedh"/>
    <property type="match status" value="1"/>
</dbReference>
<dbReference type="FunFam" id="3.40.605.10:FF:000003">
    <property type="entry name" value="Methylmalonate-semialdehyde dehydrogenase [acylating]"/>
    <property type="match status" value="1"/>
</dbReference>
<dbReference type="InterPro" id="IPR015590">
    <property type="entry name" value="Aldehyde_DH_dom"/>
</dbReference>
<evidence type="ECO:0000256" key="2">
    <source>
        <dbReference type="ARBA" id="ARBA00023002"/>
    </source>
</evidence>
<protein>
    <recommendedName>
        <fullName evidence="1">methylmalonate-semialdehyde dehydrogenase (CoA acylating)</fullName>
        <ecNumber evidence="1">1.2.1.27</ecNumber>
    </recommendedName>
</protein>
<keyword evidence="2" id="KW-0560">Oxidoreductase</keyword>
<dbReference type="PANTHER" id="PTHR43866">
    <property type="entry name" value="MALONATE-SEMIALDEHYDE DEHYDROGENASE"/>
    <property type="match status" value="1"/>
</dbReference>
<dbReference type="EC" id="1.2.1.27" evidence="1"/>